<dbReference type="AlphaFoldDB" id="A9RTT6"/>
<dbReference type="EMBL" id="ABEU02000001">
    <property type="protein sequence ID" value="PNR63264.1"/>
    <property type="molecule type" value="Genomic_DNA"/>
</dbReference>
<evidence type="ECO:0000313" key="3">
    <source>
        <dbReference type="EnsemblPlants" id="PAC:32969785.CDS.1"/>
    </source>
</evidence>
<dbReference type="PaxDb" id="3218-PP1S28_122V6.1"/>
<proteinExistence type="predicted"/>
<reference evidence="2 4" key="2">
    <citation type="journal article" date="2018" name="Plant J.">
        <title>The Physcomitrella patens chromosome-scale assembly reveals moss genome structure and evolution.</title>
        <authorList>
            <person name="Lang D."/>
            <person name="Ullrich K.K."/>
            <person name="Murat F."/>
            <person name="Fuchs J."/>
            <person name="Jenkins J."/>
            <person name="Haas F.B."/>
            <person name="Piednoel M."/>
            <person name="Gundlach H."/>
            <person name="Van Bel M."/>
            <person name="Meyberg R."/>
            <person name="Vives C."/>
            <person name="Morata J."/>
            <person name="Symeonidi A."/>
            <person name="Hiss M."/>
            <person name="Muchero W."/>
            <person name="Kamisugi Y."/>
            <person name="Saleh O."/>
            <person name="Blanc G."/>
            <person name="Decker E.L."/>
            <person name="van Gessel N."/>
            <person name="Grimwood J."/>
            <person name="Hayes R.D."/>
            <person name="Graham S.W."/>
            <person name="Gunter L.E."/>
            <person name="McDaniel S.F."/>
            <person name="Hoernstein S.N.W."/>
            <person name="Larsson A."/>
            <person name="Li F.W."/>
            <person name="Perroud P.F."/>
            <person name="Phillips J."/>
            <person name="Ranjan P."/>
            <person name="Rokshar D.S."/>
            <person name="Rothfels C.J."/>
            <person name="Schneider L."/>
            <person name="Shu S."/>
            <person name="Stevenson D.W."/>
            <person name="Thummler F."/>
            <person name="Tillich M."/>
            <person name="Villarreal Aguilar J.C."/>
            <person name="Widiez T."/>
            <person name="Wong G.K."/>
            <person name="Wymore A."/>
            <person name="Zhang Y."/>
            <person name="Zimmer A.D."/>
            <person name="Quatrano R.S."/>
            <person name="Mayer K.F.X."/>
            <person name="Goodstein D."/>
            <person name="Casacuberta J.M."/>
            <person name="Vandepoele K."/>
            <person name="Reski R."/>
            <person name="Cuming A.C."/>
            <person name="Tuskan G.A."/>
            <person name="Maumus F."/>
            <person name="Salse J."/>
            <person name="Schmutz J."/>
            <person name="Rensing S.A."/>
        </authorList>
    </citation>
    <scope>NUCLEOTIDE SEQUENCE [LARGE SCALE GENOMIC DNA]</scope>
    <source>
        <strain evidence="3 4">cv. Gransden 2004</strain>
    </source>
</reference>
<accession>A9RTT6</accession>
<feature type="compositionally biased region" description="Polar residues" evidence="1">
    <location>
        <begin position="167"/>
        <end position="176"/>
    </location>
</feature>
<dbReference type="Proteomes" id="UP000006727">
    <property type="component" value="Chromosome 1"/>
</dbReference>
<feature type="compositionally biased region" description="Basic and acidic residues" evidence="1">
    <location>
        <begin position="1"/>
        <end position="12"/>
    </location>
</feature>
<evidence type="ECO:0000256" key="1">
    <source>
        <dbReference type="SAM" id="MobiDB-lite"/>
    </source>
</evidence>
<feature type="region of interest" description="Disordered" evidence="1">
    <location>
        <begin position="1"/>
        <end position="37"/>
    </location>
</feature>
<reference evidence="2 4" key="1">
    <citation type="journal article" date="2008" name="Science">
        <title>The Physcomitrella genome reveals evolutionary insights into the conquest of land by plants.</title>
        <authorList>
            <person name="Rensing S."/>
            <person name="Lang D."/>
            <person name="Zimmer A."/>
            <person name="Terry A."/>
            <person name="Salamov A."/>
            <person name="Shapiro H."/>
            <person name="Nishiyama T."/>
            <person name="Perroud P.-F."/>
            <person name="Lindquist E."/>
            <person name="Kamisugi Y."/>
            <person name="Tanahashi T."/>
            <person name="Sakakibara K."/>
            <person name="Fujita T."/>
            <person name="Oishi K."/>
            <person name="Shin-I T."/>
            <person name="Kuroki Y."/>
            <person name="Toyoda A."/>
            <person name="Suzuki Y."/>
            <person name="Hashimoto A."/>
            <person name="Yamaguchi K."/>
            <person name="Sugano A."/>
            <person name="Kohara Y."/>
            <person name="Fujiyama A."/>
            <person name="Anterola A."/>
            <person name="Aoki S."/>
            <person name="Ashton N."/>
            <person name="Barbazuk W.B."/>
            <person name="Barker E."/>
            <person name="Bennetzen J."/>
            <person name="Bezanilla M."/>
            <person name="Blankenship R."/>
            <person name="Cho S.H."/>
            <person name="Dutcher S."/>
            <person name="Estelle M."/>
            <person name="Fawcett J.A."/>
            <person name="Gundlach H."/>
            <person name="Hanada K."/>
            <person name="Heyl A."/>
            <person name="Hicks K.A."/>
            <person name="Hugh J."/>
            <person name="Lohr M."/>
            <person name="Mayer K."/>
            <person name="Melkozernov A."/>
            <person name="Murata T."/>
            <person name="Nelson D."/>
            <person name="Pils B."/>
            <person name="Prigge M."/>
            <person name="Reiss B."/>
            <person name="Renner T."/>
            <person name="Rombauts S."/>
            <person name="Rushton P."/>
            <person name="Sanderfoot A."/>
            <person name="Schween G."/>
            <person name="Shiu S.-H."/>
            <person name="Stueber K."/>
            <person name="Theodoulou F.L."/>
            <person name="Tu H."/>
            <person name="Van de Peer Y."/>
            <person name="Verrier P.J."/>
            <person name="Waters E."/>
            <person name="Wood A."/>
            <person name="Yang L."/>
            <person name="Cove D."/>
            <person name="Cuming A."/>
            <person name="Hasebe M."/>
            <person name="Lucas S."/>
            <person name="Mishler D.B."/>
            <person name="Reski R."/>
            <person name="Grigoriev I."/>
            <person name="Quatrano R.S."/>
            <person name="Boore J.L."/>
        </authorList>
    </citation>
    <scope>NUCLEOTIDE SEQUENCE [LARGE SCALE GENOMIC DNA]</scope>
    <source>
        <strain evidence="3 4">cv. Gransden 2004</strain>
    </source>
</reference>
<reference evidence="3" key="3">
    <citation type="submission" date="2020-12" db="UniProtKB">
        <authorList>
            <consortium name="EnsemblPlants"/>
        </authorList>
    </citation>
    <scope>IDENTIFICATION</scope>
</reference>
<evidence type="ECO:0000313" key="2">
    <source>
        <dbReference type="EMBL" id="PNR63264.1"/>
    </source>
</evidence>
<dbReference type="Gramene" id="Pp3c1_36320V3.1">
    <property type="protein sequence ID" value="PAC:32969785.CDS.1"/>
    <property type="gene ID" value="Pp3c1_36320"/>
</dbReference>
<sequence>MKGTTEDVHETEPALSATKSPTVQEMEQRKSKSNQERNIRDVVSSLAKALKDARDQLVVLIQYTSASVGRGNAFRNSKAFCYGKEKVYNRRVKMTYPQGNNALPMRYCGGGGGSGSGDGSGGSVLREQTLGNVHREHARGHLAFGVHSEFKPVPPKYYVKQPTKVPSNCSDLTRSNPYAGKRGPHLGIDVDAKPNSLKINMKEGRSDLMSIKFLPRAKSPRSSSKTWGQPFPSSRRHCEGDQYAATLKQEAMEIRQQRRAEEGRDPSSRAQTREGRRRS</sequence>
<feature type="region of interest" description="Disordered" evidence="1">
    <location>
        <begin position="214"/>
        <end position="279"/>
    </location>
</feature>
<evidence type="ECO:0000313" key="4">
    <source>
        <dbReference type="Proteomes" id="UP000006727"/>
    </source>
</evidence>
<dbReference type="EnsemblPlants" id="Pp3c1_36320V3.2">
    <property type="protein sequence ID" value="PAC:32969786.CDS.1"/>
    <property type="gene ID" value="Pp3c1_36320"/>
</dbReference>
<dbReference type="EnsemblPlants" id="Pp3c1_36320V3.1">
    <property type="protein sequence ID" value="PAC:32969785.CDS.1"/>
    <property type="gene ID" value="Pp3c1_36320"/>
</dbReference>
<protein>
    <submittedName>
        <fullName evidence="2 3">Uncharacterized protein</fullName>
    </submittedName>
</protein>
<keyword evidence="4" id="KW-1185">Reference proteome</keyword>
<organism evidence="2">
    <name type="scientific">Physcomitrium patens</name>
    <name type="common">Spreading-leaved earth moss</name>
    <name type="synonym">Physcomitrella patens</name>
    <dbReference type="NCBI Taxonomy" id="3218"/>
    <lineage>
        <taxon>Eukaryota</taxon>
        <taxon>Viridiplantae</taxon>
        <taxon>Streptophyta</taxon>
        <taxon>Embryophyta</taxon>
        <taxon>Bryophyta</taxon>
        <taxon>Bryophytina</taxon>
        <taxon>Bryopsida</taxon>
        <taxon>Funariidae</taxon>
        <taxon>Funariales</taxon>
        <taxon>Funariaceae</taxon>
        <taxon>Physcomitrium</taxon>
    </lineage>
</organism>
<dbReference type="HOGENOM" id="CLU_1167539_0_0_1"/>
<gene>
    <name evidence="3" type="primary">LOC112283165</name>
    <name evidence="2" type="ORF">PHYPA_001689</name>
</gene>
<feature type="region of interest" description="Disordered" evidence="1">
    <location>
        <begin position="162"/>
        <end position="189"/>
    </location>
</feature>
<dbReference type="Gramene" id="Pp3c1_36320V3.2">
    <property type="protein sequence ID" value="PAC:32969786.CDS.1"/>
    <property type="gene ID" value="Pp3c1_36320"/>
</dbReference>
<feature type="compositionally biased region" description="Basic and acidic residues" evidence="1">
    <location>
        <begin position="250"/>
        <end position="279"/>
    </location>
</feature>
<feature type="compositionally biased region" description="Basic and acidic residues" evidence="1">
    <location>
        <begin position="26"/>
        <end position="37"/>
    </location>
</feature>
<name>A9RTT6_PHYPA</name>